<dbReference type="InterPro" id="IPR053151">
    <property type="entry name" value="RNase_H-like"/>
</dbReference>
<dbReference type="PANTHER" id="PTHR47723">
    <property type="entry name" value="OS05G0353850 PROTEIN"/>
    <property type="match status" value="1"/>
</dbReference>
<dbReference type="Pfam" id="PF13456">
    <property type="entry name" value="RVT_3"/>
    <property type="match status" value="1"/>
</dbReference>
<keyword evidence="3" id="KW-1185">Reference proteome</keyword>
<evidence type="ECO:0000259" key="1">
    <source>
        <dbReference type="Pfam" id="PF13456"/>
    </source>
</evidence>
<protein>
    <recommendedName>
        <fullName evidence="1">RNase H type-1 domain-containing protein</fullName>
    </recommendedName>
</protein>
<dbReference type="InParanoid" id="K4AVL0"/>
<dbReference type="Gramene" id="Solyc01g056420.1.1">
    <property type="protein sequence ID" value="Solyc01g056420.1.1"/>
    <property type="gene ID" value="Solyc01g056420.1"/>
</dbReference>
<dbReference type="PaxDb" id="4081-Solyc01g056420.1.1"/>
<dbReference type="InterPro" id="IPR002156">
    <property type="entry name" value="RNaseH_domain"/>
</dbReference>
<accession>K4AVL0</accession>
<dbReference type="EnsemblPlants" id="Solyc01g056420.1.1">
    <property type="protein sequence ID" value="Solyc01g056420.1.1"/>
    <property type="gene ID" value="Solyc01g056420.1"/>
</dbReference>
<dbReference type="CDD" id="cd06222">
    <property type="entry name" value="RNase_H_like"/>
    <property type="match status" value="1"/>
</dbReference>
<name>K4AVL0_SOLLC</name>
<dbReference type="GO" id="GO:0003676">
    <property type="term" value="F:nucleic acid binding"/>
    <property type="evidence" value="ECO:0007669"/>
    <property type="project" value="InterPro"/>
</dbReference>
<proteinExistence type="predicted"/>
<dbReference type="InterPro" id="IPR036397">
    <property type="entry name" value="RNaseH_sf"/>
</dbReference>
<reference evidence="2" key="1">
    <citation type="journal article" date="2012" name="Nature">
        <title>The tomato genome sequence provides insights into fleshy fruit evolution.</title>
        <authorList>
            <consortium name="Tomato Genome Consortium"/>
        </authorList>
    </citation>
    <scope>NUCLEOTIDE SEQUENCE [LARGE SCALE GENOMIC DNA]</scope>
    <source>
        <strain evidence="2">cv. Heinz 1706</strain>
    </source>
</reference>
<dbReference type="Proteomes" id="UP000004994">
    <property type="component" value="Chromosome 1"/>
</dbReference>
<dbReference type="InterPro" id="IPR012337">
    <property type="entry name" value="RNaseH-like_sf"/>
</dbReference>
<dbReference type="SUPFAM" id="SSF53098">
    <property type="entry name" value="Ribonuclease H-like"/>
    <property type="match status" value="1"/>
</dbReference>
<dbReference type="PANTHER" id="PTHR47723:SF19">
    <property type="entry name" value="POLYNUCLEOTIDYL TRANSFERASE, RIBONUCLEASE H-LIKE SUPERFAMILY PROTEIN"/>
    <property type="match status" value="1"/>
</dbReference>
<dbReference type="PhylomeDB" id="K4AVL0"/>
<reference evidence="2" key="2">
    <citation type="submission" date="2015-06" db="UniProtKB">
        <authorList>
            <consortium name="EnsemblPlants"/>
        </authorList>
    </citation>
    <scope>IDENTIFICATION</scope>
    <source>
        <strain evidence="2">cv. Heinz 1706</strain>
    </source>
</reference>
<dbReference type="GO" id="GO:0004523">
    <property type="term" value="F:RNA-DNA hybrid ribonuclease activity"/>
    <property type="evidence" value="ECO:0007669"/>
    <property type="project" value="InterPro"/>
</dbReference>
<feature type="domain" description="RNase H type-1" evidence="1">
    <location>
        <begin position="31"/>
        <end position="129"/>
    </location>
</feature>
<sequence length="142" mass="15792">MISRLPIYAKISRLCIPLSPTWCRGGEILWNALREVIMAFSIKLGEGTSSWVESRSMLYGMQLCTKSVVNMIIGETDSILLAKAISGNLSIPSRMYITVKKIQKIIEDHGFTIHHSLREANQPADKLASTSLSTDVNHVSMQ</sequence>
<dbReference type="HOGENOM" id="CLU_1819215_0_0_1"/>
<dbReference type="AlphaFoldDB" id="K4AVL0"/>
<evidence type="ECO:0000313" key="3">
    <source>
        <dbReference type="Proteomes" id="UP000004994"/>
    </source>
</evidence>
<dbReference type="InterPro" id="IPR044730">
    <property type="entry name" value="RNase_H-like_dom_plant"/>
</dbReference>
<organism evidence="2">
    <name type="scientific">Solanum lycopersicum</name>
    <name type="common">Tomato</name>
    <name type="synonym">Lycopersicon esculentum</name>
    <dbReference type="NCBI Taxonomy" id="4081"/>
    <lineage>
        <taxon>Eukaryota</taxon>
        <taxon>Viridiplantae</taxon>
        <taxon>Streptophyta</taxon>
        <taxon>Embryophyta</taxon>
        <taxon>Tracheophyta</taxon>
        <taxon>Spermatophyta</taxon>
        <taxon>Magnoliopsida</taxon>
        <taxon>eudicotyledons</taxon>
        <taxon>Gunneridae</taxon>
        <taxon>Pentapetalae</taxon>
        <taxon>asterids</taxon>
        <taxon>lamiids</taxon>
        <taxon>Solanales</taxon>
        <taxon>Solanaceae</taxon>
        <taxon>Solanoideae</taxon>
        <taxon>Solaneae</taxon>
        <taxon>Solanum</taxon>
        <taxon>Solanum subgen. Lycopersicon</taxon>
    </lineage>
</organism>
<dbReference type="Gene3D" id="3.30.420.10">
    <property type="entry name" value="Ribonuclease H-like superfamily/Ribonuclease H"/>
    <property type="match status" value="1"/>
</dbReference>
<evidence type="ECO:0000313" key="2">
    <source>
        <dbReference type="EnsemblPlants" id="Solyc01g056420.1.1"/>
    </source>
</evidence>
<dbReference type="STRING" id="4081.K4AVL0"/>